<reference evidence="1 2" key="1">
    <citation type="submission" date="2020-08" db="EMBL/GenBank/DDBJ databases">
        <authorList>
            <person name="Liu C."/>
            <person name="Sun Q."/>
        </authorList>
    </citation>
    <scope>NUCLEOTIDE SEQUENCE [LARGE SCALE GENOMIC DNA]</scope>
    <source>
        <strain evidence="1 2">NSJ-8</strain>
    </source>
</reference>
<keyword evidence="2" id="KW-1185">Reference proteome</keyword>
<dbReference type="EMBL" id="CP060633">
    <property type="protein sequence ID" value="QNM01701.1"/>
    <property type="molecule type" value="Genomic_DNA"/>
</dbReference>
<organism evidence="1 2">
    <name type="scientific">Simiaoa sunii</name>
    <dbReference type="NCBI Taxonomy" id="2763672"/>
    <lineage>
        <taxon>Bacteria</taxon>
        <taxon>Bacillati</taxon>
        <taxon>Bacillota</taxon>
        <taxon>Clostridia</taxon>
        <taxon>Lachnospirales</taxon>
        <taxon>Lachnospiraceae</taxon>
        <taxon>Simiaoa</taxon>
    </lineage>
</organism>
<dbReference type="Proteomes" id="UP000515981">
    <property type="component" value="Chromosome"/>
</dbReference>
<accession>A0A7G9FT19</accession>
<evidence type="ECO:0000313" key="1">
    <source>
        <dbReference type="EMBL" id="QNM01701.1"/>
    </source>
</evidence>
<dbReference type="KEGG" id="ssun:H9Q77_11405"/>
<dbReference type="AlphaFoldDB" id="A0A7G9FT19"/>
<gene>
    <name evidence="1" type="ORF">H9Q77_11405</name>
</gene>
<name>A0A7G9FT19_9FIRM</name>
<evidence type="ECO:0000313" key="2">
    <source>
        <dbReference type="Proteomes" id="UP000515981"/>
    </source>
</evidence>
<proteinExistence type="predicted"/>
<sequence length="411" mass="48061">MARKKKNTVENDNQIKMFDNKNLKDIDISENSMVKNVNKGELLEYQIKRLFFFMGYFPKTNIIIQTSSDEPYDTVTDLDVYGIYIHSDFSEKTIWSDCKSGAAQEINRVAWLTGIKEMIEVDDILFVKKGTKLSTKLFANAKNIQIVDLSIIEDMEKRYGIKSNDWRGSWNPQIQNENINTFKNISAPNNLIYKRIFKFINTHYWAIEDNFTKCKKTITALRDLASLAELPLVLKEKRAIRWAVYQLSSMLMLPMLQICRQVQYFTNEDKIDIIILGLIYGSNSKSKIDDILKVTNNIARKTLYKYCGGENKLIDLPEIKLSQPEYTEAFVNMIFRIIEQPLSYFDILRFLDFALSQYDLENQQYDIKELSEIFNNTDDLLKSTKTFLHFICHITNMPKEVFVLLNDNESI</sequence>
<dbReference type="RefSeq" id="WP_249325613.1">
    <property type="nucleotide sequence ID" value="NZ_CP060633.1"/>
</dbReference>
<protein>
    <submittedName>
        <fullName evidence="1">Uncharacterized protein</fullName>
    </submittedName>
</protein>